<feature type="transmembrane region" description="Helical" evidence="1">
    <location>
        <begin position="32"/>
        <end position="53"/>
    </location>
</feature>
<evidence type="ECO:0000313" key="4">
    <source>
        <dbReference type="Proteomes" id="UP000011205"/>
    </source>
</evidence>
<feature type="domain" description="SPW repeat-containing integral membrane" evidence="2">
    <location>
        <begin position="36"/>
        <end position="133"/>
    </location>
</feature>
<name>L8P566_STRVR</name>
<comment type="caution">
    <text evidence="3">The sequence shown here is derived from an EMBL/GenBank/DDBJ whole genome shotgun (WGS) entry which is preliminary data.</text>
</comment>
<dbReference type="EMBL" id="AMLP01000235">
    <property type="protein sequence ID" value="ELS51339.1"/>
    <property type="molecule type" value="Genomic_DNA"/>
</dbReference>
<keyword evidence="1" id="KW-0812">Transmembrane</keyword>
<accession>L8P566</accession>
<feature type="transmembrane region" description="Helical" evidence="1">
    <location>
        <begin position="89"/>
        <end position="111"/>
    </location>
</feature>
<keyword evidence="1" id="KW-1133">Transmembrane helix</keyword>
<feature type="transmembrane region" description="Helical" evidence="1">
    <location>
        <begin position="65"/>
        <end position="82"/>
    </location>
</feature>
<proteinExistence type="predicted"/>
<dbReference type="AlphaFoldDB" id="L8P566"/>
<protein>
    <submittedName>
        <fullName evidence="3">Putative membrane protein</fullName>
    </submittedName>
</protein>
<dbReference type="RefSeq" id="WP_004003154.1">
    <property type="nucleotide sequence ID" value="NZ_AMLP01000235.1"/>
</dbReference>
<evidence type="ECO:0000313" key="3">
    <source>
        <dbReference type="EMBL" id="ELS51339.1"/>
    </source>
</evidence>
<feature type="transmembrane region" description="Helical" evidence="1">
    <location>
        <begin position="117"/>
        <end position="142"/>
    </location>
</feature>
<evidence type="ECO:0000256" key="1">
    <source>
        <dbReference type="SAM" id="Phobius"/>
    </source>
</evidence>
<dbReference type="Pfam" id="PF03779">
    <property type="entry name" value="SPW"/>
    <property type="match status" value="1"/>
</dbReference>
<keyword evidence="1" id="KW-0472">Membrane</keyword>
<gene>
    <name evidence="3" type="ORF">STVIR_7690</name>
</gene>
<dbReference type="PATRIC" id="fig|1160705.3.peg.7601"/>
<dbReference type="Proteomes" id="UP000011205">
    <property type="component" value="Unassembled WGS sequence"/>
</dbReference>
<dbReference type="InterPro" id="IPR005530">
    <property type="entry name" value="SPW"/>
</dbReference>
<evidence type="ECO:0000259" key="2">
    <source>
        <dbReference type="Pfam" id="PF03779"/>
    </source>
</evidence>
<reference evidence="3 4" key="1">
    <citation type="journal article" date="2013" name="Genome Announc.">
        <title>Draft Genome Sequence of Streptomyces viridochromogenes Strain Tu57, Producer of Avilamycin.</title>
        <authorList>
            <person name="Gruning B.A."/>
            <person name="Erxleben A."/>
            <person name="Hahnlein A."/>
            <person name="Gunther S."/>
        </authorList>
    </citation>
    <scope>NUCLEOTIDE SEQUENCE [LARGE SCALE GENOMIC DNA]</scope>
    <source>
        <strain evidence="3 4">Tue57</strain>
    </source>
</reference>
<organism evidence="3 4">
    <name type="scientific">Streptomyces viridochromogenes Tue57</name>
    <dbReference type="NCBI Taxonomy" id="1160705"/>
    <lineage>
        <taxon>Bacteria</taxon>
        <taxon>Bacillati</taxon>
        <taxon>Actinomycetota</taxon>
        <taxon>Actinomycetes</taxon>
        <taxon>Kitasatosporales</taxon>
        <taxon>Streptomycetaceae</taxon>
        <taxon>Streptomyces</taxon>
    </lineage>
</organism>
<sequence length="149" mass="15696">MSYPQASSDIGAHPELAEMRERLERTASSGQAVAIEGLIVLAGVYAAISPWVVHFTNEPNITVNNLIVGITVGVLGLGLTLAPDRMFRLAWVAAPLGVWLLLSPWVVTAAHSARAGIIWSNCWTGAVITVLGLAAAGLTLGVNRRSSSR</sequence>